<dbReference type="Gene3D" id="2.40.128.220">
    <property type="match status" value="1"/>
</dbReference>
<protein>
    <submittedName>
        <fullName evidence="2">Lipid-binding protein</fullName>
    </submittedName>
</protein>
<evidence type="ECO:0000313" key="3">
    <source>
        <dbReference type="Proteomes" id="UP001597534"/>
    </source>
</evidence>
<feature type="chain" id="PRO_5047070237" evidence="1">
    <location>
        <begin position="23"/>
        <end position="167"/>
    </location>
</feature>
<accession>A0ABW5YJA4</accession>
<dbReference type="InterPro" id="IPR038668">
    <property type="entry name" value="Lipid-bd_sf"/>
</dbReference>
<dbReference type="Proteomes" id="UP001597534">
    <property type="component" value="Unassembled WGS sequence"/>
</dbReference>
<dbReference type="EMBL" id="JBHUPC010000010">
    <property type="protein sequence ID" value="MFD2891106.1"/>
    <property type="molecule type" value="Genomic_DNA"/>
</dbReference>
<dbReference type="Pfam" id="PF12888">
    <property type="entry name" value="Lipid_bd"/>
    <property type="match status" value="1"/>
</dbReference>
<gene>
    <name evidence="2" type="ORF">ACFS5J_03650</name>
</gene>
<name>A0ABW5YJA4_9FLAO</name>
<keyword evidence="3" id="KW-1185">Reference proteome</keyword>
<proteinExistence type="predicted"/>
<organism evidence="2 3">
    <name type="scientific">Flavobacterium chuncheonense</name>
    <dbReference type="NCBI Taxonomy" id="2026653"/>
    <lineage>
        <taxon>Bacteria</taxon>
        <taxon>Pseudomonadati</taxon>
        <taxon>Bacteroidota</taxon>
        <taxon>Flavobacteriia</taxon>
        <taxon>Flavobacteriales</taxon>
        <taxon>Flavobacteriaceae</taxon>
        <taxon>Flavobacterium</taxon>
    </lineage>
</organism>
<evidence type="ECO:0000256" key="1">
    <source>
        <dbReference type="SAM" id="SignalP"/>
    </source>
</evidence>
<evidence type="ECO:0000313" key="2">
    <source>
        <dbReference type="EMBL" id="MFD2891106.1"/>
    </source>
</evidence>
<dbReference type="RefSeq" id="WP_379810643.1">
    <property type="nucleotide sequence ID" value="NZ_JBHUPC010000010.1"/>
</dbReference>
<keyword evidence="1" id="KW-0732">Signal</keyword>
<dbReference type="InterPro" id="IPR024404">
    <property type="entry name" value="Lipid-bd_put"/>
</dbReference>
<comment type="caution">
    <text evidence="2">The sequence shown here is derived from an EMBL/GenBank/DDBJ whole genome shotgun (WGS) entry which is preliminary data.</text>
</comment>
<sequence>MRKINYIKSLIVLLTLSVFVSCDETGDTDPGGTTTEAFAGDWHIIALENDGVTPAYGGDYNLFSTYNASSNDENFWIDDHDSWMEIKSKVQVNSFENFTFAGQPDAEELYTGGTVHVTNGQILKNAATSFGGHAVDSIYFEAEFDWDPGYIYKFAGHKRTGFLEDEL</sequence>
<dbReference type="PROSITE" id="PS51257">
    <property type="entry name" value="PROKAR_LIPOPROTEIN"/>
    <property type="match status" value="1"/>
</dbReference>
<feature type="signal peptide" evidence="1">
    <location>
        <begin position="1"/>
        <end position="22"/>
    </location>
</feature>
<reference evidence="3" key="1">
    <citation type="journal article" date="2019" name="Int. J. Syst. Evol. Microbiol.">
        <title>The Global Catalogue of Microorganisms (GCM) 10K type strain sequencing project: providing services to taxonomists for standard genome sequencing and annotation.</title>
        <authorList>
            <consortium name="The Broad Institute Genomics Platform"/>
            <consortium name="The Broad Institute Genome Sequencing Center for Infectious Disease"/>
            <person name="Wu L."/>
            <person name="Ma J."/>
        </authorList>
    </citation>
    <scope>NUCLEOTIDE SEQUENCE [LARGE SCALE GENOMIC DNA]</scope>
    <source>
        <strain evidence="3">KCTC 22671</strain>
    </source>
</reference>